<dbReference type="AlphaFoldDB" id="A0AA88HHK5"/>
<dbReference type="Proteomes" id="UP001187531">
    <property type="component" value="Unassembled WGS sequence"/>
</dbReference>
<dbReference type="PRINTS" id="PR00180">
    <property type="entry name" value="CRETINALDHBP"/>
</dbReference>
<feature type="domain" description="CRAL-TRIO" evidence="1">
    <location>
        <begin position="107"/>
        <end position="272"/>
    </location>
</feature>
<dbReference type="Pfam" id="PF00650">
    <property type="entry name" value="CRAL_TRIO"/>
    <property type="match status" value="1"/>
</dbReference>
<dbReference type="SUPFAM" id="SSF46938">
    <property type="entry name" value="CRAL/TRIO N-terminal domain"/>
    <property type="match status" value="1"/>
</dbReference>
<dbReference type="InterPro" id="IPR036273">
    <property type="entry name" value="CRAL/TRIO_N_dom_sf"/>
</dbReference>
<dbReference type="InterPro" id="IPR036865">
    <property type="entry name" value="CRAL-TRIO_dom_sf"/>
</dbReference>
<evidence type="ECO:0000259" key="1">
    <source>
        <dbReference type="PROSITE" id="PS50191"/>
    </source>
</evidence>
<dbReference type="SUPFAM" id="SSF52087">
    <property type="entry name" value="CRAL/TRIO domain"/>
    <property type="match status" value="1"/>
</dbReference>
<dbReference type="GO" id="GO:0016020">
    <property type="term" value="C:membrane"/>
    <property type="evidence" value="ECO:0007669"/>
    <property type="project" value="TreeGrafter"/>
</dbReference>
<name>A0AA88HHK5_ARTSF</name>
<gene>
    <name evidence="2" type="ORF">QYM36_015960</name>
</gene>
<comment type="caution">
    <text evidence="2">The sequence shown here is derived from an EMBL/GenBank/DDBJ whole genome shotgun (WGS) entry which is preliminary data.</text>
</comment>
<proteinExistence type="predicted"/>
<dbReference type="SMART" id="SM00516">
    <property type="entry name" value="SEC14"/>
    <property type="match status" value="1"/>
</dbReference>
<evidence type="ECO:0000313" key="3">
    <source>
        <dbReference type="Proteomes" id="UP001187531"/>
    </source>
</evidence>
<accession>A0AA88HHK5</accession>
<dbReference type="EMBL" id="JAVRJZ010000020">
    <property type="protein sequence ID" value="KAK2705766.1"/>
    <property type="molecule type" value="Genomic_DNA"/>
</dbReference>
<dbReference type="CDD" id="cd00170">
    <property type="entry name" value="SEC14"/>
    <property type="match status" value="1"/>
</dbReference>
<dbReference type="Gene3D" id="3.40.525.10">
    <property type="entry name" value="CRAL-TRIO lipid binding domain"/>
    <property type="match status" value="1"/>
</dbReference>
<dbReference type="Gene3D" id="1.10.8.20">
    <property type="entry name" value="N-terminal domain of phosphatidylinositol transfer protein sec14p"/>
    <property type="match status" value="1"/>
</dbReference>
<reference evidence="2" key="1">
    <citation type="submission" date="2023-07" db="EMBL/GenBank/DDBJ databases">
        <title>Chromosome-level genome assembly of Artemia franciscana.</title>
        <authorList>
            <person name="Jo E."/>
        </authorList>
    </citation>
    <scope>NUCLEOTIDE SEQUENCE</scope>
    <source>
        <tissue evidence="2">Whole body</tissue>
    </source>
</reference>
<organism evidence="2 3">
    <name type="scientific">Artemia franciscana</name>
    <name type="common">Brine shrimp</name>
    <name type="synonym">Artemia sanfranciscana</name>
    <dbReference type="NCBI Taxonomy" id="6661"/>
    <lineage>
        <taxon>Eukaryota</taxon>
        <taxon>Metazoa</taxon>
        <taxon>Ecdysozoa</taxon>
        <taxon>Arthropoda</taxon>
        <taxon>Crustacea</taxon>
        <taxon>Branchiopoda</taxon>
        <taxon>Anostraca</taxon>
        <taxon>Artemiidae</taxon>
        <taxon>Artemia</taxon>
    </lineage>
</organism>
<protein>
    <recommendedName>
        <fullName evidence="1">CRAL-TRIO domain-containing protein</fullName>
    </recommendedName>
</protein>
<dbReference type="PANTHER" id="PTHR10174:SF224">
    <property type="entry name" value="RETINOL-BINDING PROTEIN PINTA"/>
    <property type="match status" value="1"/>
</dbReference>
<dbReference type="PANTHER" id="PTHR10174">
    <property type="entry name" value="ALPHA-TOCOPHEROL TRANSFER PROTEIN-RELATED"/>
    <property type="match status" value="1"/>
</dbReference>
<dbReference type="PROSITE" id="PS50191">
    <property type="entry name" value="CRAL_TRIO"/>
    <property type="match status" value="1"/>
</dbReference>
<keyword evidence="3" id="KW-1185">Reference proteome</keyword>
<dbReference type="Gene3D" id="1.20.5.1200">
    <property type="entry name" value="Alpha-tocopherol transfer"/>
    <property type="match status" value="1"/>
</dbReference>
<dbReference type="InterPro" id="IPR001251">
    <property type="entry name" value="CRAL-TRIO_dom"/>
</dbReference>
<sequence>MMDTQKLSPSFSCPIRRYVPSLPREAMKKAETELNETDELREKCIIKLRNWIETRPDLGLMDIGDLTLIWFLRSSKYDIDRTQKRLENYFTFRKNVPEWFSNRDPNLPELNKLFSLGCYLPLKHYDRDGRRVVLVRCCVHSPRQTVQDDVFKAGNMIQEILNRMDELISIYGVVAIFDLKGASLAHGMAMTPNIIKKAVTSWQDCVPVRIKALHFINTPYNVHIVLSIFKSFMKEKLRKRVHLHGGNLSSFHSYVPLGILPEEYGGMSGPTEELVEYWKQSTEAAREWYLEEDKYLKESVAEKNFEKL</sequence>
<dbReference type="GO" id="GO:1902936">
    <property type="term" value="F:phosphatidylinositol bisphosphate binding"/>
    <property type="evidence" value="ECO:0007669"/>
    <property type="project" value="TreeGrafter"/>
</dbReference>
<evidence type="ECO:0000313" key="2">
    <source>
        <dbReference type="EMBL" id="KAK2705766.1"/>
    </source>
</evidence>